<keyword evidence="2" id="KW-1185">Reference proteome</keyword>
<dbReference type="InParanoid" id="A2GKP0"/>
<dbReference type="RefSeq" id="XP_001295207.1">
    <property type="nucleotide sequence ID" value="XM_001295206.1"/>
</dbReference>
<protein>
    <submittedName>
        <fullName evidence="1">Uncharacterized protein</fullName>
    </submittedName>
</protein>
<sequence>MIEEKPPNRESFQYYTNIGKALGVNVSSDDLMTHSCAGISFGYTEAFTHALDVFFTYFVWDQSWHDQHLFNALQIW</sequence>
<gene>
    <name evidence="1" type="ORF">TVAG_143720</name>
</gene>
<accession>A2GKP0</accession>
<evidence type="ECO:0000313" key="1">
    <source>
        <dbReference type="EMBL" id="EAX82277.1"/>
    </source>
</evidence>
<proteinExistence type="predicted"/>
<name>A2GKP0_TRIV3</name>
<dbReference type="VEuPathDB" id="TrichDB:TVAG_143720"/>
<reference evidence="1" key="1">
    <citation type="submission" date="2006-10" db="EMBL/GenBank/DDBJ databases">
        <authorList>
            <person name="Amadeo P."/>
            <person name="Zhao Q."/>
            <person name="Wortman J."/>
            <person name="Fraser-Liggett C."/>
            <person name="Carlton J."/>
        </authorList>
    </citation>
    <scope>NUCLEOTIDE SEQUENCE</scope>
    <source>
        <strain evidence="1">G3</strain>
    </source>
</reference>
<dbReference type="KEGG" id="tva:4739905"/>
<evidence type="ECO:0000313" key="2">
    <source>
        <dbReference type="Proteomes" id="UP000001542"/>
    </source>
</evidence>
<dbReference type="VEuPathDB" id="TrichDB:TVAGG3_0635270"/>
<reference evidence="1" key="2">
    <citation type="journal article" date="2007" name="Science">
        <title>Draft genome sequence of the sexually transmitted pathogen Trichomonas vaginalis.</title>
        <authorList>
            <person name="Carlton J.M."/>
            <person name="Hirt R.P."/>
            <person name="Silva J.C."/>
            <person name="Delcher A.L."/>
            <person name="Schatz M."/>
            <person name="Zhao Q."/>
            <person name="Wortman J.R."/>
            <person name="Bidwell S.L."/>
            <person name="Alsmark U.C.M."/>
            <person name="Besteiro S."/>
            <person name="Sicheritz-Ponten T."/>
            <person name="Noel C.J."/>
            <person name="Dacks J.B."/>
            <person name="Foster P.G."/>
            <person name="Simillion C."/>
            <person name="Van de Peer Y."/>
            <person name="Miranda-Saavedra D."/>
            <person name="Barton G.J."/>
            <person name="Westrop G.D."/>
            <person name="Mueller S."/>
            <person name="Dessi D."/>
            <person name="Fiori P.L."/>
            <person name="Ren Q."/>
            <person name="Paulsen I."/>
            <person name="Zhang H."/>
            <person name="Bastida-Corcuera F.D."/>
            <person name="Simoes-Barbosa A."/>
            <person name="Brown M.T."/>
            <person name="Hayes R.D."/>
            <person name="Mukherjee M."/>
            <person name="Okumura C.Y."/>
            <person name="Schneider R."/>
            <person name="Smith A.J."/>
            <person name="Vanacova S."/>
            <person name="Villalvazo M."/>
            <person name="Haas B.J."/>
            <person name="Pertea M."/>
            <person name="Feldblyum T.V."/>
            <person name="Utterback T.R."/>
            <person name="Shu C.L."/>
            <person name="Osoegawa K."/>
            <person name="de Jong P.J."/>
            <person name="Hrdy I."/>
            <person name="Horvathova L."/>
            <person name="Zubacova Z."/>
            <person name="Dolezal P."/>
            <person name="Malik S.B."/>
            <person name="Logsdon J.M. Jr."/>
            <person name="Henze K."/>
            <person name="Gupta A."/>
            <person name="Wang C.C."/>
            <person name="Dunne R.L."/>
            <person name="Upcroft J.A."/>
            <person name="Upcroft P."/>
            <person name="White O."/>
            <person name="Salzberg S.L."/>
            <person name="Tang P."/>
            <person name="Chiu C.-H."/>
            <person name="Lee Y.-S."/>
            <person name="Embley T.M."/>
            <person name="Coombs G.H."/>
            <person name="Mottram J.C."/>
            <person name="Tachezy J."/>
            <person name="Fraser-Liggett C.M."/>
            <person name="Johnson P.J."/>
        </authorList>
    </citation>
    <scope>NUCLEOTIDE SEQUENCE [LARGE SCALE GENOMIC DNA]</scope>
    <source>
        <strain evidence="1">G3</strain>
    </source>
</reference>
<dbReference type="AlphaFoldDB" id="A2GKP0"/>
<organism evidence="1 2">
    <name type="scientific">Trichomonas vaginalis (strain ATCC PRA-98 / G3)</name>
    <dbReference type="NCBI Taxonomy" id="412133"/>
    <lineage>
        <taxon>Eukaryota</taxon>
        <taxon>Metamonada</taxon>
        <taxon>Parabasalia</taxon>
        <taxon>Trichomonadida</taxon>
        <taxon>Trichomonadidae</taxon>
        <taxon>Trichomonas</taxon>
    </lineage>
</organism>
<dbReference type="EMBL" id="DS116839">
    <property type="protein sequence ID" value="EAX82277.1"/>
    <property type="molecule type" value="Genomic_DNA"/>
</dbReference>
<dbReference type="Proteomes" id="UP000001542">
    <property type="component" value="Unassembled WGS sequence"/>
</dbReference>